<comment type="caution">
    <text evidence="3">The sequence shown here is derived from an EMBL/GenBank/DDBJ whole genome shotgun (WGS) entry which is preliminary data.</text>
</comment>
<proteinExistence type="inferred from homology"/>
<reference evidence="3" key="1">
    <citation type="journal article" date="2020" name="New Phytol.">
        <title>Comparative genomics reveals dynamic genome evolution in host specialist ectomycorrhizal fungi.</title>
        <authorList>
            <person name="Lofgren L.A."/>
            <person name="Nguyen N.H."/>
            <person name="Vilgalys R."/>
            <person name="Ruytinx J."/>
            <person name="Liao H.L."/>
            <person name="Branco S."/>
            <person name="Kuo A."/>
            <person name="LaButti K."/>
            <person name="Lipzen A."/>
            <person name="Andreopoulos W."/>
            <person name="Pangilinan J."/>
            <person name="Riley R."/>
            <person name="Hundley H."/>
            <person name="Na H."/>
            <person name="Barry K."/>
            <person name="Grigoriev I.V."/>
            <person name="Stajich J.E."/>
            <person name="Kennedy P.G."/>
        </authorList>
    </citation>
    <scope>NUCLEOTIDE SEQUENCE</scope>
    <source>
        <strain evidence="3">FC423</strain>
    </source>
</reference>
<gene>
    <name evidence="3" type="ORF">F5147DRAFT_585198</name>
</gene>
<dbReference type="Pfam" id="PF00171">
    <property type="entry name" value="Aldedh"/>
    <property type="match status" value="1"/>
</dbReference>
<dbReference type="OrthoDB" id="310895at2759"/>
<dbReference type="AlphaFoldDB" id="A0A9P7EVV4"/>
<organism evidence="3 4">
    <name type="scientific">Suillus discolor</name>
    <dbReference type="NCBI Taxonomy" id="1912936"/>
    <lineage>
        <taxon>Eukaryota</taxon>
        <taxon>Fungi</taxon>
        <taxon>Dikarya</taxon>
        <taxon>Basidiomycota</taxon>
        <taxon>Agaricomycotina</taxon>
        <taxon>Agaricomycetes</taxon>
        <taxon>Agaricomycetidae</taxon>
        <taxon>Boletales</taxon>
        <taxon>Suillineae</taxon>
        <taxon>Suillaceae</taxon>
        <taxon>Suillus</taxon>
    </lineage>
</organism>
<comment type="similarity">
    <text evidence="1">Belongs to the aldehyde dehydrogenase family.</text>
</comment>
<dbReference type="InterPro" id="IPR016163">
    <property type="entry name" value="Ald_DH_C"/>
</dbReference>
<dbReference type="GO" id="GO:0016620">
    <property type="term" value="F:oxidoreductase activity, acting on the aldehyde or oxo group of donors, NAD or NADP as acceptor"/>
    <property type="evidence" value="ECO:0007669"/>
    <property type="project" value="InterPro"/>
</dbReference>
<dbReference type="GeneID" id="64694105"/>
<dbReference type="Proteomes" id="UP000823399">
    <property type="component" value="Unassembled WGS sequence"/>
</dbReference>
<name>A0A9P7EVV4_9AGAM</name>
<sequence length="153" mass="17391">GHPFSPDTCQGKHVYKTQFKHSMGYITSGKNDDATVRFCGNRISQGKYFIEPTIFAECQPDMKIVREEIFGSVVCVVKFETKDAIHVAHALESSTDGFVSSLFHLAHLWCNDAWQINCANQTEILMPFGGFKQFRIRRELSEHALKSKLVSFK</sequence>
<dbReference type="InterPro" id="IPR016161">
    <property type="entry name" value="Ald_DH/histidinol_DH"/>
</dbReference>
<dbReference type="Gene3D" id="3.40.309.10">
    <property type="entry name" value="Aldehyde Dehydrogenase, Chain A, domain 2"/>
    <property type="match status" value="1"/>
</dbReference>
<dbReference type="InterPro" id="IPR015590">
    <property type="entry name" value="Aldehyde_DH_dom"/>
</dbReference>
<feature type="non-terminal residue" evidence="3">
    <location>
        <position position="153"/>
    </location>
</feature>
<accession>A0A9P7EVV4</accession>
<dbReference type="SUPFAM" id="SSF53720">
    <property type="entry name" value="ALDH-like"/>
    <property type="match status" value="1"/>
</dbReference>
<feature type="domain" description="Aldehyde dehydrogenase" evidence="2">
    <location>
        <begin position="1"/>
        <end position="146"/>
    </location>
</feature>
<evidence type="ECO:0000313" key="3">
    <source>
        <dbReference type="EMBL" id="KAG2094025.1"/>
    </source>
</evidence>
<dbReference type="InterPro" id="IPR016162">
    <property type="entry name" value="Ald_DH_N"/>
</dbReference>
<evidence type="ECO:0000313" key="4">
    <source>
        <dbReference type="Proteomes" id="UP000823399"/>
    </source>
</evidence>
<dbReference type="RefSeq" id="XP_041287391.1">
    <property type="nucleotide sequence ID" value="XM_041431846.1"/>
</dbReference>
<dbReference type="Gene3D" id="3.40.605.10">
    <property type="entry name" value="Aldehyde Dehydrogenase, Chain A, domain 1"/>
    <property type="match status" value="1"/>
</dbReference>
<dbReference type="PANTHER" id="PTHR11699">
    <property type="entry name" value="ALDEHYDE DEHYDROGENASE-RELATED"/>
    <property type="match status" value="1"/>
</dbReference>
<protein>
    <submittedName>
        <fullName evidence="3">Aldehyde/histidinol dehydrogenase</fullName>
    </submittedName>
</protein>
<keyword evidence="4" id="KW-1185">Reference proteome</keyword>
<evidence type="ECO:0000256" key="1">
    <source>
        <dbReference type="ARBA" id="ARBA00009986"/>
    </source>
</evidence>
<evidence type="ECO:0000259" key="2">
    <source>
        <dbReference type="Pfam" id="PF00171"/>
    </source>
</evidence>
<dbReference type="EMBL" id="JABBWM010000081">
    <property type="protein sequence ID" value="KAG2094025.1"/>
    <property type="molecule type" value="Genomic_DNA"/>
</dbReference>